<name>A0A066XAC5_COLSU</name>
<evidence type="ECO:0000313" key="2">
    <source>
        <dbReference type="Proteomes" id="UP000027238"/>
    </source>
</evidence>
<dbReference type="OrthoDB" id="265761at2759"/>
<dbReference type="HOGENOM" id="CLU_1354536_0_0_1"/>
<dbReference type="AlphaFoldDB" id="A0A066XAC5"/>
<dbReference type="EMBL" id="JMSE01000974">
    <property type="protein sequence ID" value="KDN65902.1"/>
    <property type="molecule type" value="Genomic_DNA"/>
</dbReference>
<dbReference type="Proteomes" id="UP000027238">
    <property type="component" value="Unassembled WGS sequence"/>
</dbReference>
<dbReference type="PANTHER" id="PTHR12475">
    <property type="match status" value="1"/>
</dbReference>
<sequence>MLFQLRITPSSADFVEVDFNLHKTNSSYFADTDIARAHLMSTLFDPAIEHMRGGSGAYTGAGALLFGLALGAVSCSFRREIHPAARPASSATALSRCVFKLGRKTVSPGDMLRMAGLVPENDAVSSGESDKEIDSELRDVEEQRQCGIKLASMLDKEDHIALEAEFHGAEGQVLRRHTDGTGVADVVITLLQLAGLKRKWYL</sequence>
<proteinExistence type="predicted"/>
<protein>
    <submittedName>
        <fullName evidence="1">Putative capsule polysaccharide biosynthesis protein</fullName>
    </submittedName>
</protein>
<evidence type="ECO:0000313" key="1">
    <source>
        <dbReference type="EMBL" id="KDN65902.1"/>
    </source>
</evidence>
<dbReference type="InterPro" id="IPR051490">
    <property type="entry name" value="THEM6_lcsJ_thioesterase"/>
</dbReference>
<reference evidence="2" key="1">
    <citation type="journal article" date="2014" name="Genome Announc.">
        <title>Draft genome sequence of Colletotrichum sublineola, a destructive pathogen of cultivated sorghum.</title>
        <authorList>
            <person name="Baroncelli R."/>
            <person name="Sanz-Martin J.M."/>
            <person name="Rech G.E."/>
            <person name="Sukno S.A."/>
            <person name="Thon M.R."/>
        </authorList>
    </citation>
    <scope>NUCLEOTIDE SEQUENCE [LARGE SCALE GENOMIC DNA]</scope>
    <source>
        <strain evidence="2">TX430BB</strain>
    </source>
</reference>
<dbReference type="PANTHER" id="PTHR12475:SF4">
    <property type="entry name" value="PROTEIN THEM6"/>
    <property type="match status" value="1"/>
</dbReference>
<accession>A0A066XAC5</accession>
<keyword evidence="2" id="KW-1185">Reference proteome</keyword>
<organism evidence="1 2">
    <name type="scientific">Colletotrichum sublineola</name>
    <name type="common">Sorghum anthracnose fungus</name>
    <dbReference type="NCBI Taxonomy" id="1173701"/>
    <lineage>
        <taxon>Eukaryota</taxon>
        <taxon>Fungi</taxon>
        <taxon>Dikarya</taxon>
        <taxon>Ascomycota</taxon>
        <taxon>Pezizomycotina</taxon>
        <taxon>Sordariomycetes</taxon>
        <taxon>Hypocreomycetidae</taxon>
        <taxon>Glomerellales</taxon>
        <taxon>Glomerellaceae</taxon>
        <taxon>Colletotrichum</taxon>
        <taxon>Colletotrichum graminicola species complex</taxon>
    </lineage>
</organism>
<dbReference type="eggNOG" id="KOG4366">
    <property type="taxonomic scope" value="Eukaryota"/>
</dbReference>
<comment type="caution">
    <text evidence="1">The sequence shown here is derived from an EMBL/GenBank/DDBJ whole genome shotgun (WGS) entry which is preliminary data.</text>
</comment>
<gene>
    <name evidence="1" type="ORF">CSUB01_10858</name>
</gene>